<reference evidence="1 2" key="1">
    <citation type="submission" date="2016-10" db="EMBL/GenBank/DDBJ databases">
        <authorList>
            <person name="de Groot N.N."/>
        </authorList>
    </citation>
    <scope>NUCLEOTIDE SEQUENCE [LARGE SCALE GENOMIC DNA]</scope>
    <source>
        <strain evidence="1 2">DSM 16199</strain>
    </source>
</reference>
<dbReference type="InterPro" id="IPR032466">
    <property type="entry name" value="Metal_Hydrolase"/>
</dbReference>
<dbReference type="InterPro" id="IPR008257">
    <property type="entry name" value="Pept_M19"/>
</dbReference>
<keyword evidence="2" id="KW-1185">Reference proteome</keyword>
<dbReference type="RefSeq" id="WP_090190923.1">
    <property type="nucleotide sequence ID" value="NZ_FOTF01000020.1"/>
</dbReference>
<name>A0A1I4HV17_9RHOB</name>
<protein>
    <submittedName>
        <fullName evidence="1">Dipeptidase AC. Metallo peptidase. MEROPS family M19</fullName>
    </submittedName>
</protein>
<dbReference type="OrthoDB" id="9804920at2"/>
<organism evidence="1 2">
    <name type="scientific">Loktanella salsilacus</name>
    <dbReference type="NCBI Taxonomy" id="195913"/>
    <lineage>
        <taxon>Bacteria</taxon>
        <taxon>Pseudomonadati</taxon>
        <taxon>Pseudomonadota</taxon>
        <taxon>Alphaproteobacteria</taxon>
        <taxon>Rhodobacterales</taxon>
        <taxon>Roseobacteraceae</taxon>
        <taxon>Loktanella</taxon>
    </lineage>
</organism>
<dbReference type="Proteomes" id="UP000199550">
    <property type="component" value="Unassembled WGS sequence"/>
</dbReference>
<dbReference type="AlphaFoldDB" id="A0A1I4HV17"/>
<dbReference type="SUPFAM" id="SSF51556">
    <property type="entry name" value="Metallo-dependent hydrolases"/>
    <property type="match status" value="1"/>
</dbReference>
<accession>A0A1I4HV17</accession>
<dbReference type="GO" id="GO:0070573">
    <property type="term" value="F:metallodipeptidase activity"/>
    <property type="evidence" value="ECO:0007669"/>
    <property type="project" value="InterPro"/>
</dbReference>
<dbReference type="CDD" id="cd01301">
    <property type="entry name" value="rDP_like"/>
    <property type="match status" value="1"/>
</dbReference>
<dbReference type="GO" id="GO:0006508">
    <property type="term" value="P:proteolysis"/>
    <property type="evidence" value="ECO:0007669"/>
    <property type="project" value="InterPro"/>
</dbReference>
<dbReference type="EMBL" id="FOTF01000020">
    <property type="protein sequence ID" value="SFL45992.1"/>
    <property type="molecule type" value="Genomic_DNA"/>
</dbReference>
<dbReference type="STRING" id="195913.SAMN04488004_12025"/>
<proteinExistence type="predicted"/>
<dbReference type="Pfam" id="PF01244">
    <property type="entry name" value="Peptidase_M19"/>
    <property type="match status" value="1"/>
</dbReference>
<dbReference type="PROSITE" id="PS51365">
    <property type="entry name" value="RENAL_DIPEPTIDASE_2"/>
    <property type="match status" value="1"/>
</dbReference>
<sequence length="353" mass="38303">MTDVPMIFDGHNDFLLRLLRDPDQRRQTWLTDTGQGHLDLPRMKKGGFGGGFFAIYISSPDQPIDIDDMMAHPPYDVPLPPLIEHDAAQPTALAMAGHLKWMERASDGQFRICCTVAELRDCQAKGIISGIMHIEGAEPIAANLDALYLFHDMGLRSLGPVWSRPTVFGHGVPFAFPSSPDTGPGLTEAGKDLVRLCNELGIMLDLSHLNEAGFNDVAALSDAPLVATHSNAHAITPSARNLTDRQLDVIRDTGGMVGLNFATGFLNPDGAKAEDRGFDPMLRHLDHLIGRLGEDHVGFGSDFDGAQVPKAMADVAGLGAFRDALSAHGFDAPLLEKLCHNNWFGVLDRTWKA</sequence>
<evidence type="ECO:0000313" key="2">
    <source>
        <dbReference type="Proteomes" id="UP000199550"/>
    </source>
</evidence>
<gene>
    <name evidence="1" type="ORF">SAMN04488004_12025</name>
</gene>
<dbReference type="PANTHER" id="PTHR10443:SF12">
    <property type="entry name" value="DIPEPTIDASE"/>
    <property type="match status" value="1"/>
</dbReference>
<dbReference type="PANTHER" id="PTHR10443">
    <property type="entry name" value="MICROSOMAL DIPEPTIDASE"/>
    <property type="match status" value="1"/>
</dbReference>
<dbReference type="Gene3D" id="3.20.20.140">
    <property type="entry name" value="Metal-dependent hydrolases"/>
    <property type="match status" value="1"/>
</dbReference>
<evidence type="ECO:0000313" key="1">
    <source>
        <dbReference type="EMBL" id="SFL45992.1"/>
    </source>
</evidence>